<protein>
    <recommendedName>
        <fullName evidence="11 12">ATP synthase subunit a</fullName>
    </recommendedName>
    <alternativeName>
        <fullName evidence="11">ATP synthase F0 sector subunit a</fullName>
    </alternativeName>
    <alternativeName>
        <fullName evidence="11">F-ATPase subunit 6</fullName>
    </alternativeName>
</protein>
<comment type="similarity">
    <text evidence="2 11 12">Belongs to the ATPase A chain family.</text>
</comment>
<dbReference type="Proteomes" id="UP000242637">
    <property type="component" value="Chromosome 1"/>
</dbReference>
<evidence type="ECO:0000256" key="3">
    <source>
        <dbReference type="ARBA" id="ARBA00022448"/>
    </source>
</evidence>
<feature type="transmembrane region" description="Helical" evidence="11">
    <location>
        <begin position="130"/>
        <end position="149"/>
    </location>
</feature>
<dbReference type="InterPro" id="IPR023011">
    <property type="entry name" value="ATP_synth_F0_asu_AS"/>
</dbReference>
<dbReference type="PANTHER" id="PTHR11410:SF0">
    <property type="entry name" value="ATP SYNTHASE SUBUNIT A"/>
    <property type="match status" value="1"/>
</dbReference>
<keyword evidence="4 11" id="KW-0138">CF(0)</keyword>
<feature type="transmembrane region" description="Helical" evidence="11">
    <location>
        <begin position="161"/>
        <end position="185"/>
    </location>
</feature>
<evidence type="ECO:0000256" key="5">
    <source>
        <dbReference type="ARBA" id="ARBA00022692"/>
    </source>
</evidence>
<comment type="subcellular location">
    <subcellularLocation>
        <location evidence="11 12">Cell membrane</location>
        <topology evidence="11 12">Multi-pass membrane protein</topology>
    </subcellularLocation>
    <subcellularLocation>
        <location evidence="1">Membrane</location>
        <topology evidence="1">Multi-pass membrane protein</topology>
    </subcellularLocation>
</comment>
<dbReference type="HAMAP" id="MF_01393">
    <property type="entry name" value="ATP_synth_a_bact"/>
    <property type="match status" value="1"/>
</dbReference>
<keyword evidence="11" id="KW-1003">Cell membrane</keyword>
<reference evidence="14 16" key="2">
    <citation type="submission" date="2018-06" db="EMBL/GenBank/DDBJ databases">
        <authorList>
            <consortium name="Pathogen Informatics"/>
            <person name="Doyle S."/>
        </authorList>
    </citation>
    <scope>NUCLEOTIDE SEQUENCE [LARGE SCALE GENOMIC DNA]</scope>
    <source>
        <strain evidence="14 16">NCTC7915</strain>
    </source>
</reference>
<dbReference type="PROSITE" id="PS00449">
    <property type="entry name" value="ATPASE_A"/>
    <property type="match status" value="1"/>
</dbReference>
<keyword evidence="3 11" id="KW-0813">Transport</keyword>
<keyword evidence="5 11" id="KW-0812">Transmembrane</keyword>
<dbReference type="STRING" id="1121387.GCA_000429885_01137"/>
<dbReference type="CDD" id="cd00310">
    <property type="entry name" value="ATP-synt_Fo_a_6"/>
    <property type="match status" value="1"/>
</dbReference>
<dbReference type="OrthoDB" id="9809130at2"/>
<evidence type="ECO:0000256" key="1">
    <source>
        <dbReference type="ARBA" id="ARBA00004141"/>
    </source>
</evidence>
<evidence type="ECO:0000256" key="7">
    <source>
        <dbReference type="ARBA" id="ARBA00022989"/>
    </source>
</evidence>
<dbReference type="GO" id="GO:0005886">
    <property type="term" value="C:plasma membrane"/>
    <property type="evidence" value="ECO:0007669"/>
    <property type="project" value="UniProtKB-SubCell"/>
</dbReference>
<dbReference type="PANTHER" id="PTHR11410">
    <property type="entry name" value="ATP SYNTHASE SUBUNIT A"/>
    <property type="match status" value="1"/>
</dbReference>
<keyword evidence="10 11" id="KW-0066">ATP synthesis</keyword>
<evidence type="ECO:0000313" key="16">
    <source>
        <dbReference type="Proteomes" id="UP000254118"/>
    </source>
</evidence>
<dbReference type="Pfam" id="PF00119">
    <property type="entry name" value="ATP-synt_A"/>
    <property type="match status" value="1"/>
</dbReference>
<evidence type="ECO:0000256" key="8">
    <source>
        <dbReference type="ARBA" id="ARBA00023065"/>
    </source>
</evidence>
<evidence type="ECO:0000313" key="13">
    <source>
        <dbReference type="EMBL" id="SNV20232.1"/>
    </source>
</evidence>
<dbReference type="InterPro" id="IPR035908">
    <property type="entry name" value="F0_ATP_A_sf"/>
</dbReference>
<keyword evidence="6 11" id="KW-0375">Hydrogen ion transport</keyword>
<dbReference type="GO" id="GO:0046933">
    <property type="term" value="F:proton-transporting ATP synthase activity, rotational mechanism"/>
    <property type="evidence" value="ECO:0007669"/>
    <property type="project" value="UniProtKB-UniRule"/>
</dbReference>
<dbReference type="Gene3D" id="1.20.120.220">
    <property type="entry name" value="ATP synthase, F0 complex, subunit A"/>
    <property type="match status" value="1"/>
</dbReference>
<dbReference type="EMBL" id="LT906453">
    <property type="protein sequence ID" value="SNV20232.1"/>
    <property type="molecule type" value="Genomic_DNA"/>
</dbReference>
<evidence type="ECO:0000256" key="2">
    <source>
        <dbReference type="ARBA" id="ARBA00006810"/>
    </source>
</evidence>
<dbReference type="AlphaFoldDB" id="A0A239VDJ9"/>
<dbReference type="NCBIfam" id="TIGR01131">
    <property type="entry name" value="ATP_synt_6_or_A"/>
    <property type="match status" value="1"/>
</dbReference>
<evidence type="ECO:0000256" key="11">
    <source>
        <dbReference type="HAMAP-Rule" id="MF_01393"/>
    </source>
</evidence>
<dbReference type="PRINTS" id="PR00123">
    <property type="entry name" value="ATPASEA"/>
</dbReference>
<feature type="transmembrane region" description="Helical" evidence="11">
    <location>
        <begin position="43"/>
        <end position="61"/>
    </location>
</feature>
<keyword evidence="15" id="KW-1185">Reference proteome</keyword>
<dbReference type="RefSeq" id="WP_028327097.1">
    <property type="nucleotide sequence ID" value="NZ_JAAFNI010000001.1"/>
</dbReference>
<dbReference type="InterPro" id="IPR045083">
    <property type="entry name" value="ATP_synth_F0_asu_bact/mt"/>
</dbReference>
<name>A0A239VDJ9_9MICO</name>
<keyword evidence="9 11" id="KW-0472">Membrane</keyword>
<evidence type="ECO:0000256" key="4">
    <source>
        <dbReference type="ARBA" id="ARBA00022547"/>
    </source>
</evidence>
<keyword evidence="8 11" id="KW-0406">Ion transport</keyword>
<accession>A0A239VDJ9</accession>
<comment type="function">
    <text evidence="11 12">Key component of the proton channel; it plays a direct role in the translocation of protons across the membrane.</text>
</comment>
<evidence type="ECO:0000256" key="12">
    <source>
        <dbReference type="RuleBase" id="RU000483"/>
    </source>
</evidence>
<dbReference type="KEGG" id="dco:SAMEA4475696_0950"/>
<feature type="transmembrane region" description="Helical" evidence="11">
    <location>
        <begin position="235"/>
        <end position="260"/>
    </location>
</feature>
<reference evidence="13 15" key="1">
    <citation type="submission" date="2017-06" db="EMBL/GenBank/DDBJ databases">
        <authorList>
            <consortium name="Pathogen Informatics"/>
        </authorList>
    </citation>
    <scope>NUCLEOTIDE SEQUENCE [LARGE SCALE GENOMIC DNA]</scope>
    <source>
        <strain evidence="13 15">NCTC13039</strain>
    </source>
</reference>
<dbReference type="GeneID" id="63459195"/>
<evidence type="ECO:0000313" key="15">
    <source>
        <dbReference type="Proteomes" id="UP000242637"/>
    </source>
</evidence>
<evidence type="ECO:0000313" key="14">
    <source>
        <dbReference type="EMBL" id="STD04799.1"/>
    </source>
</evidence>
<organism evidence="13 15">
    <name type="scientific">Dermatophilus congolensis</name>
    <dbReference type="NCBI Taxonomy" id="1863"/>
    <lineage>
        <taxon>Bacteria</taxon>
        <taxon>Bacillati</taxon>
        <taxon>Actinomycetota</taxon>
        <taxon>Actinomycetes</taxon>
        <taxon>Micrococcales</taxon>
        <taxon>Dermatophilaceae</taxon>
        <taxon>Dermatophilus</taxon>
    </lineage>
</organism>
<feature type="transmembrane region" description="Helical" evidence="11">
    <location>
        <begin position="96"/>
        <end position="118"/>
    </location>
</feature>
<feature type="transmembrane region" description="Helical" evidence="11">
    <location>
        <begin position="205"/>
        <end position="223"/>
    </location>
</feature>
<dbReference type="EMBL" id="UFYA01000001">
    <property type="protein sequence ID" value="STD04799.1"/>
    <property type="molecule type" value="Genomic_DNA"/>
</dbReference>
<keyword evidence="7 11" id="KW-1133">Transmembrane helix</keyword>
<dbReference type="SUPFAM" id="SSF81336">
    <property type="entry name" value="F1F0 ATP synthase subunit A"/>
    <property type="match status" value="1"/>
</dbReference>
<gene>
    <name evidence="11 13" type="primary">atpB</name>
    <name evidence="14" type="ORF">NCTC7915_00313</name>
    <name evidence="13" type="ORF">SAMEA4475696_00950</name>
</gene>
<evidence type="ECO:0000256" key="6">
    <source>
        <dbReference type="ARBA" id="ARBA00022781"/>
    </source>
</evidence>
<evidence type="ECO:0000256" key="9">
    <source>
        <dbReference type="ARBA" id="ARBA00023136"/>
    </source>
</evidence>
<evidence type="ECO:0000256" key="10">
    <source>
        <dbReference type="ARBA" id="ARBA00023310"/>
    </source>
</evidence>
<sequence>MSFTSAAFAGALTASGSEFVAPSTGDFWTPLIGDGAFAFTRPMLVSLVAVAIIATFLFLGARRAAVVPTKSQFLVEFIYDFVRNGIARDMIGSKHFLRFLPLLLALFTFILANNLAGVIPFLQNPPTGRIAFPLALVLVVYLAYHYVGLKQHGVGGYLKTMVPGGLPAWIVPFIFLIEFVTKFLIQPMTLTLRLFGNMLAGHMTLVLFILGGEFLLFSAPGALKAAGIAAYGGAFLMTCFEMLIQFLQAYVFTLLTASYISSSLEEAH</sequence>
<dbReference type="InterPro" id="IPR000568">
    <property type="entry name" value="ATP_synth_F0_asu"/>
</dbReference>
<dbReference type="Proteomes" id="UP000254118">
    <property type="component" value="Unassembled WGS sequence"/>
</dbReference>
<dbReference type="GO" id="GO:0045259">
    <property type="term" value="C:proton-transporting ATP synthase complex"/>
    <property type="evidence" value="ECO:0007669"/>
    <property type="project" value="UniProtKB-KW"/>
</dbReference>
<proteinExistence type="inferred from homology"/>